<evidence type="ECO:0000313" key="3">
    <source>
        <dbReference type="EMBL" id="OMF48902.1"/>
    </source>
</evidence>
<evidence type="ECO:0000256" key="1">
    <source>
        <dbReference type="SAM" id="Phobius"/>
    </source>
</evidence>
<dbReference type="GO" id="GO:0005524">
    <property type="term" value="F:ATP binding"/>
    <property type="evidence" value="ECO:0007669"/>
    <property type="project" value="InterPro"/>
</dbReference>
<keyword evidence="1" id="KW-0472">Membrane</keyword>
<proteinExistence type="predicted"/>
<dbReference type="RefSeq" id="WP_076175579.1">
    <property type="nucleotide sequence ID" value="NZ_MRTP01000015.1"/>
</dbReference>
<dbReference type="Pfam" id="PF17225">
    <property type="entry name" value="DUF5301"/>
    <property type="match status" value="1"/>
</dbReference>
<reference evidence="3 4" key="1">
    <citation type="submission" date="2016-11" db="EMBL/GenBank/DDBJ databases">
        <title>Paenibacillus species isolates.</title>
        <authorList>
            <person name="Beno S.M."/>
        </authorList>
    </citation>
    <scope>NUCLEOTIDE SEQUENCE [LARGE SCALE GENOMIC DNA]</scope>
    <source>
        <strain evidence="3 4">FSL R5-0378</strain>
    </source>
</reference>
<keyword evidence="4" id="KW-1185">Reference proteome</keyword>
<dbReference type="InterPro" id="IPR033782">
    <property type="entry name" value="DUF5301"/>
</dbReference>
<dbReference type="AlphaFoldDB" id="A0A1R1EAY2"/>
<protein>
    <recommendedName>
        <fullName evidence="2">DUF5301 domain-containing protein</fullName>
    </recommendedName>
</protein>
<organism evidence="3 4">
    <name type="scientific">Paenibacillus rhizosphaerae</name>
    <dbReference type="NCBI Taxonomy" id="297318"/>
    <lineage>
        <taxon>Bacteria</taxon>
        <taxon>Bacillati</taxon>
        <taxon>Bacillota</taxon>
        <taxon>Bacilli</taxon>
        <taxon>Bacillales</taxon>
        <taxon>Paenibacillaceae</taxon>
        <taxon>Paenibacillus</taxon>
    </lineage>
</organism>
<accession>A0A1R1EAY2</accession>
<dbReference type="Proteomes" id="UP000187172">
    <property type="component" value="Unassembled WGS sequence"/>
</dbReference>
<name>A0A1R1EAY2_9BACL</name>
<keyword evidence="1" id="KW-0812">Transmembrane</keyword>
<dbReference type="GO" id="GO:0004222">
    <property type="term" value="F:metalloendopeptidase activity"/>
    <property type="evidence" value="ECO:0007669"/>
    <property type="project" value="InterPro"/>
</dbReference>
<feature type="transmembrane region" description="Helical" evidence="1">
    <location>
        <begin position="5"/>
        <end position="23"/>
    </location>
</feature>
<evidence type="ECO:0000313" key="4">
    <source>
        <dbReference type="Proteomes" id="UP000187172"/>
    </source>
</evidence>
<dbReference type="GO" id="GO:0004176">
    <property type="term" value="F:ATP-dependent peptidase activity"/>
    <property type="evidence" value="ECO:0007669"/>
    <property type="project" value="InterPro"/>
</dbReference>
<keyword evidence="1" id="KW-1133">Transmembrane helix</keyword>
<comment type="caution">
    <text evidence="3">The sequence shown here is derived from an EMBL/GenBank/DDBJ whole genome shotgun (WGS) entry which is preliminary data.</text>
</comment>
<evidence type="ECO:0000259" key="2">
    <source>
        <dbReference type="Pfam" id="PF17225"/>
    </source>
</evidence>
<dbReference type="GO" id="GO:0016020">
    <property type="term" value="C:membrane"/>
    <property type="evidence" value="ECO:0007669"/>
    <property type="project" value="InterPro"/>
</dbReference>
<sequence length="148" mass="16688">MKRLIYLAAAVLIVIGLGIFYFSPKTFTFKEAVLDKLDTNNVASIEIIKRDQQGEHTKNVTNSEEIHEILNSLSAANLKKSGSSDIQFTESYWITVKTNDEGRAYGITLYDSDYMHTFEYDAAAPKNASRSYKITNDFDAAAIRNVFK</sequence>
<gene>
    <name evidence="3" type="ORF">BK138_30465</name>
</gene>
<feature type="domain" description="DUF5301" evidence="2">
    <location>
        <begin position="38"/>
        <end position="113"/>
    </location>
</feature>
<dbReference type="EMBL" id="MRTP01000015">
    <property type="protein sequence ID" value="OMF48902.1"/>
    <property type="molecule type" value="Genomic_DNA"/>
</dbReference>
<dbReference type="GO" id="GO:0008270">
    <property type="term" value="F:zinc ion binding"/>
    <property type="evidence" value="ECO:0007669"/>
    <property type="project" value="InterPro"/>
</dbReference>
<dbReference type="Gene3D" id="3.30.1490.410">
    <property type="entry name" value="Uncharacterised protein PF16224, DUF4883"/>
    <property type="match status" value="1"/>
</dbReference>
<dbReference type="GO" id="GO:0006508">
    <property type="term" value="P:proteolysis"/>
    <property type="evidence" value="ECO:0007669"/>
    <property type="project" value="UniProtKB-KW"/>
</dbReference>